<evidence type="ECO:0000256" key="4">
    <source>
        <dbReference type="ARBA" id="ARBA00022737"/>
    </source>
</evidence>
<dbReference type="GO" id="GO:0005654">
    <property type="term" value="C:nucleoplasm"/>
    <property type="evidence" value="ECO:0007669"/>
    <property type="project" value="UniProtKB-SubCell"/>
</dbReference>
<evidence type="ECO:0000313" key="11">
    <source>
        <dbReference type="Proteomes" id="UP000826195"/>
    </source>
</evidence>
<evidence type="ECO:0000256" key="8">
    <source>
        <dbReference type="SAM" id="MobiDB-lite"/>
    </source>
</evidence>
<dbReference type="GO" id="GO:0000463">
    <property type="term" value="P:maturation of LSU-rRNA from tricistronic rRNA transcript (SSU-rRNA, 5.8S rRNA, LSU-rRNA)"/>
    <property type="evidence" value="ECO:0007669"/>
    <property type="project" value="UniProtKB-UniRule"/>
</dbReference>
<comment type="subcellular location">
    <subcellularLocation>
        <location evidence="6">Nucleus</location>
        <location evidence="6">Nucleolus</location>
    </subcellularLocation>
    <subcellularLocation>
        <location evidence="6">Nucleus</location>
        <location evidence="6">Nucleoplasm</location>
    </subcellularLocation>
</comment>
<keyword evidence="5 6" id="KW-0539">Nucleus</keyword>
<dbReference type="InterPro" id="IPR020472">
    <property type="entry name" value="WD40_PAC1"/>
</dbReference>
<evidence type="ECO:0000256" key="6">
    <source>
        <dbReference type="HAMAP-Rule" id="MF_03029"/>
    </source>
</evidence>
<reference evidence="10 11" key="1">
    <citation type="journal article" date="2021" name="J. Hered.">
        <title>A chromosome-level genome assembly of the parasitoid wasp, Cotesia glomerata (Hymenoptera: Braconidae).</title>
        <authorList>
            <person name="Pinto B.J."/>
            <person name="Weis J.J."/>
            <person name="Gamble T."/>
            <person name="Ode P.J."/>
            <person name="Paul R."/>
            <person name="Zaspel J.M."/>
        </authorList>
    </citation>
    <scope>NUCLEOTIDE SEQUENCE [LARGE SCALE GENOMIC DNA]</scope>
    <source>
        <strain evidence="10">CgM1</strain>
    </source>
</reference>
<dbReference type="CDD" id="cd00200">
    <property type="entry name" value="WD40"/>
    <property type="match status" value="1"/>
</dbReference>
<protein>
    <recommendedName>
        <fullName evidence="6">Ribosome biogenesis protein WDR12 homolog</fullName>
    </recommendedName>
</protein>
<sequence length="421" mass="47000">MAGINTADAPQIQIKFVTKQTQFAVPDNPFSVSVNIIPDELNILVNQILKNSGNDKQVEFDFLVCSELLRTSLSEHINERGASTEDVIDVEYLEKHPPPEPQDCLVHDDWVSAVAVSEKWILSGCYDNTVQIWTSKGQHKLTIPGHSAPVKSVAWISMDLESGTFVSASQDQTAIIWKWNIARNSVDCIHVCRGHEQSLESVGVNKDGGVMATGSWDTMLKIWSTSDEDENDNEDGESRSKRMKTDRGKTRTPKRTMKGHKEAVSGVVWSDKSELITCSWDHTLKIWDSELGGIKHEIPGNKSFFDLDYSPLSRLVITASADRHIRLYDPRTSEGSIVKTTFTGHTQWVQGVRWSTTNENLFISGACDNSLKLWDTRSPKAPLYELSGHEDKVLACNWSNPKFIVSGGADNTVRVFKSSYA</sequence>
<dbReference type="FunFam" id="2.130.10.10:FF:001898">
    <property type="entry name" value="Ribosome biogenesis protein WDR12 homolog"/>
    <property type="match status" value="1"/>
</dbReference>
<dbReference type="EMBL" id="JAHXZJ010000374">
    <property type="protein sequence ID" value="KAH0560201.1"/>
    <property type="molecule type" value="Genomic_DNA"/>
</dbReference>
<dbReference type="PANTHER" id="PTHR19855">
    <property type="entry name" value="WD40 REPEAT PROTEIN 12, 37"/>
    <property type="match status" value="1"/>
</dbReference>
<evidence type="ECO:0000256" key="1">
    <source>
        <dbReference type="ARBA" id="ARBA00022517"/>
    </source>
</evidence>
<accession>A0AAV7IZC8</accession>
<evidence type="ECO:0000256" key="3">
    <source>
        <dbReference type="ARBA" id="ARBA00022574"/>
    </source>
</evidence>
<dbReference type="PROSITE" id="PS50294">
    <property type="entry name" value="WD_REPEATS_REGION"/>
    <property type="match status" value="4"/>
</dbReference>
<dbReference type="Gene3D" id="2.130.10.10">
    <property type="entry name" value="YVTN repeat-like/Quinoprotein amine dehydrogenase"/>
    <property type="match status" value="3"/>
</dbReference>
<comment type="function">
    <text evidence="6">Required for maturation of ribosomal RNAs and formation of the large ribosomal subunit.</text>
</comment>
<dbReference type="PROSITE" id="PS50082">
    <property type="entry name" value="WD_REPEATS_2"/>
    <property type="match status" value="5"/>
</dbReference>
<keyword evidence="4" id="KW-0677">Repeat</keyword>
<dbReference type="InterPro" id="IPR036322">
    <property type="entry name" value="WD40_repeat_dom_sf"/>
</dbReference>
<comment type="similarity">
    <text evidence="6">Belongs to the WD repeat WDR12/YTM1 family.</text>
</comment>
<dbReference type="SUPFAM" id="SSF50978">
    <property type="entry name" value="WD40 repeat-like"/>
    <property type="match status" value="1"/>
</dbReference>
<keyword evidence="1 6" id="KW-0690">Ribosome biogenesis</keyword>
<feature type="region of interest" description="Disordered" evidence="8">
    <location>
        <begin position="226"/>
        <end position="263"/>
    </location>
</feature>
<dbReference type="GO" id="GO:0030687">
    <property type="term" value="C:preribosome, large subunit precursor"/>
    <property type="evidence" value="ECO:0007669"/>
    <property type="project" value="UniProtKB-UniRule"/>
</dbReference>
<feature type="compositionally biased region" description="Basic and acidic residues" evidence="8">
    <location>
        <begin position="236"/>
        <end position="249"/>
    </location>
</feature>
<dbReference type="InterPro" id="IPR012972">
    <property type="entry name" value="NLE"/>
</dbReference>
<name>A0AAV7IZC8_COTGL</name>
<evidence type="ECO:0000256" key="7">
    <source>
        <dbReference type="PROSITE-ProRule" id="PRU00221"/>
    </source>
</evidence>
<feature type="repeat" description="WD" evidence="7">
    <location>
        <begin position="143"/>
        <end position="178"/>
    </location>
</feature>
<feature type="repeat" description="WD" evidence="7">
    <location>
        <begin position="192"/>
        <end position="233"/>
    </location>
</feature>
<dbReference type="AlphaFoldDB" id="A0AAV7IZC8"/>
<gene>
    <name evidence="10" type="ORF">KQX54_002468</name>
</gene>
<dbReference type="PANTHER" id="PTHR19855:SF11">
    <property type="entry name" value="RIBOSOME BIOGENESIS PROTEIN WDR12"/>
    <property type="match status" value="1"/>
</dbReference>
<dbReference type="GO" id="GO:0043021">
    <property type="term" value="F:ribonucleoprotein complex binding"/>
    <property type="evidence" value="ECO:0007669"/>
    <property type="project" value="UniProtKB-UniRule"/>
</dbReference>
<dbReference type="InterPro" id="IPR001680">
    <property type="entry name" value="WD40_rpt"/>
</dbReference>
<dbReference type="GO" id="GO:0000466">
    <property type="term" value="P:maturation of 5.8S rRNA from tricistronic rRNA transcript (SSU-rRNA, 5.8S rRNA, LSU-rRNA)"/>
    <property type="evidence" value="ECO:0007669"/>
    <property type="project" value="UniProtKB-UniRule"/>
</dbReference>
<evidence type="ECO:0000313" key="10">
    <source>
        <dbReference type="EMBL" id="KAH0560201.1"/>
    </source>
</evidence>
<feature type="repeat" description="WD" evidence="7">
    <location>
        <begin position="257"/>
        <end position="288"/>
    </location>
</feature>
<feature type="repeat" description="WD" evidence="7">
    <location>
        <begin position="342"/>
        <end position="384"/>
    </location>
</feature>
<organism evidence="10 11">
    <name type="scientific">Cotesia glomerata</name>
    <name type="common">Lepidopteran parasitic wasp</name>
    <name type="synonym">Apanteles glomeratus</name>
    <dbReference type="NCBI Taxonomy" id="32391"/>
    <lineage>
        <taxon>Eukaryota</taxon>
        <taxon>Metazoa</taxon>
        <taxon>Ecdysozoa</taxon>
        <taxon>Arthropoda</taxon>
        <taxon>Hexapoda</taxon>
        <taxon>Insecta</taxon>
        <taxon>Pterygota</taxon>
        <taxon>Neoptera</taxon>
        <taxon>Endopterygota</taxon>
        <taxon>Hymenoptera</taxon>
        <taxon>Apocrita</taxon>
        <taxon>Ichneumonoidea</taxon>
        <taxon>Braconidae</taxon>
        <taxon>Microgastrinae</taxon>
        <taxon>Cotesia</taxon>
    </lineage>
</organism>
<evidence type="ECO:0000259" key="9">
    <source>
        <dbReference type="Pfam" id="PF08154"/>
    </source>
</evidence>
<proteinExistence type="inferred from homology"/>
<keyword evidence="3 7" id="KW-0853">WD repeat</keyword>
<keyword evidence="11" id="KW-1185">Reference proteome</keyword>
<dbReference type="InterPro" id="IPR028599">
    <property type="entry name" value="WDR12/Ytm1"/>
</dbReference>
<feature type="repeat" description="WD" evidence="7">
    <location>
        <begin position="386"/>
        <end position="421"/>
    </location>
</feature>
<evidence type="ECO:0000256" key="5">
    <source>
        <dbReference type="ARBA" id="ARBA00023242"/>
    </source>
</evidence>
<comment type="caution">
    <text evidence="10">The sequence shown here is derived from an EMBL/GenBank/DDBJ whole genome shotgun (WGS) entry which is preliminary data.</text>
</comment>
<keyword evidence="2 6" id="KW-0698">rRNA processing</keyword>
<feature type="compositionally biased region" description="Acidic residues" evidence="8">
    <location>
        <begin position="226"/>
        <end position="235"/>
    </location>
</feature>
<dbReference type="PRINTS" id="PR00320">
    <property type="entry name" value="GPROTEINBRPT"/>
</dbReference>
<feature type="domain" description="NLE" evidence="9">
    <location>
        <begin position="12"/>
        <end position="77"/>
    </location>
</feature>
<dbReference type="Proteomes" id="UP000826195">
    <property type="component" value="Unassembled WGS sequence"/>
</dbReference>
<dbReference type="SMART" id="SM00320">
    <property type="entry name" value="WD40"/>
    <property type="match status" value="7"/>
</dbReference>
<evidence type="ECO:0000256" key="2">
    <source>
        <dbReference type="ARBA" id="ARBA00022552"/>
    </source>
</evidence>
<dbReference type="InterPro" id="IPR015943">
    <property type="entry name" value="WD40/YVTN_repeat-like_dom_sf"/>
</dbReference>
<dbReference type="Pfam" id="PF08154">
    <property type="entry name" value="NLE"/>
    <property type="match status" value="1"/>
</dbReference>
<dbReference type="Pfam" id="PF00400">
    <property type="entry name" value="WD40"/>
    <property type="match status" value="7"/>
</dbReference>
<dbReference type="HAMAP" id="MF_03029">
    <property type="entry name" value="WDR12"/>
    <property type="match status" value="1"/>
</dbReference>
<dbReference type="GO" id="GO:0005730">
    <property type="term" value="C:nucleolus"/>
    <property type="evidence" value="ECO:0007669"/>
    <property type="project" value="UniProtKB-SubCell"/>
</dbReference>